<reference evidence="1" key="1">
    <citation type="submission" date="2019-08" db="EMBL/GenBank/DDBJ databases">
        <authorList>
            <person name="Kucharzyk K."/>
            <person name="Murdoch R.W."/>
            <person name="Higgins S."/>
            <person name="Loffler F."/>
        </authorList>
    </citation>
    <scope>NUCLEOTIDE SEQUENCE</scope>
</reference>
<evidence type="ECO:0000313" key="1">
    <source>
        <dbReference type="EMBL" id="MPM36937.1"/>
    </source>
</evidence>
<gene>
    <name evidence="1" type="ORF">SDC9_83541</name>
</gene>
<protein>
    <submittedName>
        <fullName evidence="1">Uncharacterized protein</fullName>
    </submittedName>
</protein>
<dbReference type="EMBL" id="VSSQ01007775">
    <property type="protein sequence ID" value="MPM36937.1"/>
    <property type="molecule type" value="Genomic_DNA"/>
</dbReference>
<sequence length="206" mass="22491">MQSRGQHLRSGLPLQEVGQLRIGHQSLDADLMPLESSSIGELPRTGHRAALQTPLEWGQIVHRYHPAQPAAAQRLASAHDLAVDRLVRGRMIEYLDSLEIAAVCQRQDVVAGAEAGVEAPVLELASQDLAQLIYGCLQSLRASHECQMVDMHAAIVATRLGICESGVGAAQLMDWPSTVDSWNLLTIRSRLGERCPTMAPRRPPWA</sequence>
<name>A0A644Z8G0_9ZZZZ</name>
<dbReference type="AlphaFoldDB" id="A0A644Z8G0"/>
<accession>A0A644Z8G0</accession>
<proteinExistence type="predicted"/>
<organism evidence="1">
    <name type="scientific">bioreactor metagenome</name>
    <dbReference type="NCBI Taxonomy" id="1076179"/>
    <lineage>
        <taxon>unclassified sequences</taxon>
        <taxon>metagenomes</taxon>
        <taxon>ecological metagenomes</taxon>
    </lineage>
</organism>
<comment type="caution">
    <text evidence="1">The sequence shown here is derived from an EMBL/GenBank/DDBJ whole genome shotgun (WGS) entry which is preliminary data.</text>
</comment>